<accession>A0A839ZXR5</accession>
<evidence type="ECO:0000256" key="11">
    <source>
        <dbReference type="SAM" id="Phobius"/>
    </source>
</evidence>
<evidence type="ECO:0000256" key="5">
    <source>
        <dbReference type="ARBA" id="ARBA00022679"/>
    </source>
</evidence>
<dbReference type="SMART" id="SM00304">
    <property type="entry name" value="HAMP"/>
    <property type="match status" value="1"/>
</dbReference>
<dbReference type="InterPro" id="IPR004358">
    <property type="entry name" value="Sig_transdc_His_kin-like_C"/>
</dbReference>
<dbReference type="InterPro" id="IPR036890">
    <property type="entry name" value="HATPase_C_sf"/>
</dbReference>
<name>A0A839ZXR5_9CAUL</name>
<dbReference type="Pfam" id="PF00672">
    <property type="entry name" value="HAMP"/>
    <property type="match status" value="1"/>
</dbReference>
<dbReference type="PRINTS" id="PR00344">
    <property type="entry name" value="BCTRLSENSOR"/>
</dbReference>
<feature type="domain" description="Histidine kinase" evidence="12">
    <location>
        <begin position="180"/>
        <end position="391"/>
    </location>
</feature>
<dbReference type="GO" id="GO:0005886">
    <property type="term" value="C:plasma membrane"/>
    <property type="evidence" value="ECO:0007669"/>
    <property type="project" value="TreeGrafter"/>
</dbReference>
<dbReference type="CDD" id="cd00082">
    <property type="entry name" value="HisKA"/>
    <property type="match status" value="1"/>
</dbReference>
<dbReference type="InterPro" id="IPR005467">
    <property type="entry name" value="His_kinase_dom"/>
</dbReference>
<comment type="subcellular location">
    <subcellularLocation>
        <location evidence="2">Membrane</location>
    </subcellularLocation>
</comment>
<evidence type="ECO:0000259" key="12">
    <source>
        <dbReference type="PROSITE" id="PS50109"/>
    </source>
</evidence>
<keyword evidence="4" id="KW-0597">Phosphoprotein</keyword>
<evidence type="ECO:0000256" key="9">
    <source>
        <dbReference type="ARBA" id="ARBA00023012"/>
    </source>
</evidence>
<dbReference type="PANTHER" id="PTHR45436:SF5">
    <property type="entry name" value="SENSOR HISTIDINE KINASE TRCS"/>
    <property type="match status" value="1"/>
</dbReference>
<dbReference type="CDD" id="cd00075">
    <property type="entry name" value="HATPase"/>
    <property type="match status" value="1"/>
</dbReference>
<dbReference type="SUPFAM" id="SSF55874">
    <property type="entry name" value="ATPase domain of HSP90 chaperone/DNA topoisomerase II/histidine kinase"/>
    <property type="match status" value="1"/>
</dbReference>
<evidence type="ECO:0000256" key="6">
    <source>
        <dbReference type="ARBA" id="ARBA00022692"/>
    </source>
</evidence>
<dbReference type="InterPro" id="IPR003661">
    <property type="entry name" value="HisK_dim/P_dom"/>
</dbReference>
<dbReference type="SUPFAM" id="SSF47384">
    <property type="entry name" value="Homodimeric domain of signal transducing histidine kinase"/>
    <property type="match status" value="1"/>
</dbReference>
<keyword evidence="6 11" id="KW-0812">Transmembrane</keyword>
<evidence type="ECO:0000313" key="15">
    <source>
        <dbReference type="Proteomes" id="UP000530564"/>
    </source>
</evidence>
<dbReference type="RefSeq" id="WP_183770016.1">
    <property type="nucleotide sequence ID" value="NZ_JACIDK010000001.1"/>
</dbReference>
<reference evidence="14 15" key="1">
    <citation type="submission" date="2020-08" db="EMBL/GenBank/DDBJ databases">
        <title>Genomic Encyclopedia of Type Strains, Phase IV (KMG-IV): sequencing the most valuable type-strain genomes for metagenomic binning, comparative biology and taxonomic classification.</title>
        <authorList>
            <person name="Goeker M."/>
        </authorList>
    </citation>
    <scope>NUCLEOTIDE SEQUENCE [LARGE SCALE GENOMIC DNA]</scope>
    <source>
        <strain evidence="14 15">DSM 21793</strain>
    </source>
</reference>
<keyword evidence="10 11" id="KW-0472">Membrane</keyword>
<comment type="caution">
    <text evidence="14">The sequence shown here is derived from an EMBL/GenBank/DDBJ whole genome shotgun (WGS) entry which is preliminary data.</text>
</comment>
<evidence type="ECO:0000313" key="14">
    <source>
        <dbReference type="EMBL" id="MBB3890151.1"/>
    </source>
</evidence>
<dbReference type="PROSITE" id="PS50885">
    <property type="entry name" value="HAMP"/>
    <property type="match status" value="1"/>
</dbReference>
<dbReference type="EC" id="2.7.13.3" evidence="3"/>
<keyword evidence="8 11" id="KW-1133">Transmembrane helix</keyword>
<dbReference type="Proteomes" id="UP000530564">
    <property type="component" value="Unassembled WGS sequence"/>
</dbReference>
<gene>
    <name evidence="14" type="ORF">GGQ61_000848</name>
</gene>
<dbReference type="SMART" id="SM00388">
    <property type="entry name" value="HisKA"/>
    <property type="match status" value="1"/>
</dbReference>
<evidence type="ECO:0000256" key="3">
    <source>
        <dbReference type="ARBA" id="ARBA00012438"/>
    </source>
</evidence>
<dbReference type="SMART" id="SM00387">
    <property type="entry name" value="HATPase_c"/>
    <property type="match status" value="1"/>
</dbReference>
<evidence type="ECO:0000256" key="7">
    <source>
        <dbReference type="ARBA" id="ARBA00022777"/>
    </source>
</evidence>
<dbReference type="AlphaFoldDB" id="A0A839ZXR5"/>
<evidence type="ECO:0000256" key="2">
    <source>
        <dbReference type="ARBA" id="ARBA00004370"/>
    </source>
</evidence>
<dbReference type="PANTHER" id="PTHR45436">
    <property type="entry name" value="SENSOR HISTIDINE KINASE YKOH"/>
    <property type="match status" value="1"/>
</dbReference>
<evidence type="ECO:0000256" key="10">
    <source>
        <dbReference type="ARBA" id="ARBA00023136"/>
    </source>
</evidence>
<dbReference type="Pfam" id="PF00512">
    <property type="entry name" value="HisKA"/>
    <property type="match status" value="1"/>
</dbReference>
<sequence length="391" mass="41988">MSRLRRLPRRPWKLSAQLVAAMTAVVVLSVIIMIGGMALYYLILDKVLRLQMPPQALAAYHAIEANKIPQPADFQVLLDVHKGLETQLSLMELGALAVCGAVALTAGVAAALWFARSISDPLHRVAATARRVAGGDLGARVLQPETGGGAGETHQLIADFNRMADEMQRAERDMRESVAAIAHELRTPLTVLRGRLQGMSDGVFVPDSKGLAGLILQVDSLTQIVEDLRTLSLAMAGRLMLQPASLDLAQEIEAAVDALAPDFNAAGLTIERDLRPAPVRADPARLRQVLLVMLENARRYALAGGVARVETRRGEGMVYLRVLDRGPGLRVGDEERVFERFWRADESRSRDAGGTGLGLAVVKAIAEAHGGTAIAFARPGGGACFEIRLPA</sequence>
<dbReference type="PROSITE" id="PS50109">
    <property type="entry name" value="HIS_KIN"/>
    <property type="match status" value="1"/>
</dbReference>
<dbReference type="Gene3D" id="1.10.287.130">
    <property type="match status" value="1"/>
</dbReference>
<feature type="transmembrane region" description="Helical" evidence="11">
    <location>
        <begin position="93"/>
        <end position="115"/>
    </location>
</feature>
<evidence type="ECO:0000256" key="1">
    <source>
        <dbReference type="ARBA" id="ARBA00000085"/>
    </source>
</evidence>
<dbReference type="Gene3D" id="3.30.565.10">
    <property type="entry name" value="Histidine kinase-like ATPase, C-terminal domain"/>
    <property type="match status" value="1"/>
</dbReference>
<keyword evidence="7 14" id="KW-0418">Kinase</keyword>
<dbReference type="GO" id="GO:0000155">
    <property type="term" value="F:phosphorelay sensor kinase activity"/>
    <property type="evidence" value="ECO:0007669"/>
    <property type="project" value="InterPro"/>
</dbReference>
<organism evidence="14 15">
    <name type="scientific">Phenylobacterium haematophilum</name>
    <dbReference type="NCBI Taxonomy" id="98513"/>
    <lineage>
        <taxon>Bacteria</taxon>
        <taxon>Pseudomonadati</taxon>
        <taxon>Pseudomonadota</taxon>
        <taxon>Alphaproteobacteria</taxon>
        <taxon>Caulobacterales</taxon>
        <taxon>Caulobacteraceae</taxon>
        <taxon>Phenylobacterium</taxon>
    </lineage>
</organism>
<dbReference type="InterPro" id="IPR050428">
    <property type="entry name" value="TCS_sensor_his_kinase"/>
</dbReference>
<dbReference type="SUPFAM" id="SSF158472">
    <property type="entry name" value="HAMP domain-like"/>
    <property type="match status" value="1"/>
</dbReference>
<dbReference type="EMBL" id="JACIDK010000001">
    <property type="protein sequence ID" value="MBB3890151.1"/>
    <property type="molecule type" value="Genomic_DNA"/>
</dbReference>
<dbReference type="InterPro" id="IPR003660">
    <property type="entry name" value="HAMP_dom"/>
</dbReference>
<evidence type="ECO:0000259" key="13">
    <source>
        <dbReference type="PROSITE" id="PS50885"/>
    </source>
</evidence>
<keyword evidence="15" id="KW-1185">Reference proteome</keyword>
<protein>
    <recommendedName>
        <fullName evidence="3">histidine kinase</fullName>
        <ecNumber evidence="3">2.7.13.3</ecNumber>
    </recommendedName>
</protein>
<dbReference type="InterPro" id="IPR036097">
    <property type="entry name" value="HisK_dim/P_sf"/>
</dbReference>
<comment type="catalytic activity">
    <reaction evidence="1">
        <text>ATP + protein L-histidine = ADP + protein N-phospho-L-histidine.</text>
        <dbReference type="EC" id="2.7.13.3"/>
    </reaction>
</comment>
<dbReference type="CDD" id="cd06225">
    <property type="entry name" value="HAMP"/>
    <property type="match status" value="1"/>
</dbReference>
<feature type="domain" description="HAMP" evidence="13">
    <location>
        <begin position="116"/>
        <end position="172"/>
    </location>
</feature>
<dbReference type="Pfam" id="PF02518">
    <property type="entry name" value="HATPase_c"/>
    <property type="match status" value="1"/>
</dbReference>
<keyword evidence="9" id="KW-0902">Two-component regulatory system</keyword>
<evidence type="ECO:0000256" key="8">
    <source>
        <dbReference type="ARBA" id="ARBA00022989"/>
    </source>
</evidence>
<keyword evidence="5 14" id="KW-0808">Transferase</keyword>
<evidence type="ECO:0000256" key="4">
    <source>
        <dbReference type="ARBA" id="ARBA00022553"/>
    </source>
</evidence>
<proteinExistence type="predicted"/>
<dbReference type="InterPro" id="IPR003594">
    <property type="entry name" value="HATPase_dom"/>
</dbReference>
<feature type="transmembrane region" description="Helical" evidence="11">
    <location>
        <begin position="21"/>
        <end position="43"/>
    </location>
</feature>
<dbReference type="Gene3D" id="6.10.340.10">
    <property type="match status" value="1"/>
</dbReference>